<sequence length="96" mass="10596">MLKSRLAKITDEQKIASLGMIQLKSPVVGLILGLLFGALGVDRYYKGDVGLGIGKFLSAFIFVGFIWAFVDLFLIWKGIKKDNFEKVNSQLLLCGV</sequence>
<evidence type="ECO:0000256" key="3">
    <source>
        <dbReference type="ARBA" id="ARBA00022989"/>
    </source>
</evidence>
<comment type="subcellular location">
    <subcellularLocation>
        <location evidence="1">Membrane</location>
        <topology evidence="1">Multi-pass membrane protein</topology>
    </subcellularLocation>
</comment>
<name>A0ABZ3F7Q3_9HELI</name>
<dbReference type="RefSeq" id="WP_300446573.1">
    <property type="nucleotide sequence ID" value="NZ_CP145316.1"/>
</dbReference>
<feature type="transmembrane region" description="Helical" evidence="5">
    <location>
        <begin position="53"/>
        <end position="76"/>
    </location>
</feature>
<keyword evidence="3 5" id="KW-1133">Transmembrane helix</keyword>
<feature type="transmembrane region" description="Helical" evidence="5">
    <location>
        <begin position="21"/>
        <end position="41"/>
    </location>
</feature>
<dbReference type="Proteomes" id="UP001434737">
    <property type="component" value="Chromosome"/>
</dbReference>
<protein>
    <submittedName>
        <fullName evidence="7">TM2 domain-containing protein</fullName>
    </submittedName>
</protein>
<evidence type="ECO:0000256" key="5">
    <source>
        <dbReference type="SAM" id="Phobius"/>
    </source>
</evidence>
<evidence type="ECO:0000313" key="8">
    <source>
        <dbReference type="Proteomes" id="UP001434737"/>
    </source>
</evidence>
<evidence type="ECO:0000256" key="2">
    <source>
        <dbReference type="ARBA" id="ARBA00022692"/>
    </source>
</evidence>
<accession>A0ABZ3F7Q3</accession>
<dbReference type="EMBL" id="CP145316">
    <property type="protein sequence ID" value="XAM19111.1"/>
    <property type="molecule type" value="Genomic_DNA"/>
</dbReference>
<evidence type="ECO:0000259" key="6">
    <source>
        <dbReference type="Pfam" id="PF05154"/>
    </source>
</evidence>
<evidence type="ECO:0000313" key="7">
    <source>
        <dbReference type="EMBL" id="XAM19111.1"/>
    </source>
</evidence>
<proteinExistence type="predicted"/>
<evidence type="ECO:0000256" key="1">
    <source>
        <dbReference type="ARBA" id="ARBA00004141"/>
    </source>
</evidence>
<gene>
    <name evidence="7" type="ORF">V3I05_04920</name>
</gene>
<organism evidence="7 8">
    <name type="scientific">Helicobacter mastomyrinus</name>
    <dbReference type="NCBI Taxonomy" id="287948"/>
    <lineage>
        <taxon>Bacteria</taxon>
        <taxon>Pseudomonadati</taxon>
        <taxon>Campylobacterota</taxon>
        <taxon>Epsilonproteobacteria</taxon>
        <taxon>Campylobacterales</taxon>
        <taxon>Helicobacteraceae</taxon>
        <taxon>Helicobacter</taxon>
    </lineage>
</organism>
<dbReference type="Pfam" id="PF05154">
    <property type="entry name" value="TM2"/>
    <property type="match status" value="1"/>
</dbReference>
<feature type="domain" description="TM2" evidence="6">
    <location>
        <begin position="24"/>
        <end position="73"/>
    </location>
</feature>
<keyword evidence="2 5" id="KW-0812">Transmembrane</keyword>
<keyword evidence="8" id="KW-1185">Reference proteome</keyword>
<evidence type="ECO:0000256" key="4">
    <source>
        <dbReference type="ARBA" id="ARBA00023136"/>
    </source>
</evidence>
<keyword evidence="4 5" id="KW-0472">Membrane</keyword>
<dbReference type="InterPro" id="IPR007829">
    <property type="entry name" value="TM2"/>
</dbReference>
<reference evidence="7 8" key="1">
    <citation type="submission" date="2024-02" db="EMBL/GenBank/DDBJ databases">
        <title>Genome and pathogenicity analysis of Helicobacter mastomyrinus isolated from mice.</title>
        <authorList>
            <person name="Zhu L."/>
        </authorList>
    </citation>
    <scope>NUCLEOTIDE SEQUENCE [LARGE SCALE GENOMIC DNA]</scope>
    <source>
        <strain evidence="7 8">Hm-17</strain>
    </source>
</reference>